<comment type="caution">
    <text evidence="1">The sequence shown here is derived from an EMBL/GenBank/DDBJ whole genome shotgun (WGS) entry which is preliminary data.</text>
</comment>
<dbReference type="STRING" id="1802362.A2806_01635"/>
<dbReference type="AlphaFoldDB" id="A0A1G2PL38"/>
<reference evidence="1 2" key="1">
    <citation type="journal article" date="2016" name="Nat. Commun.">
        <title>Thousands of microbial genomes shed light on interconnected biogeochemical processes in an aquifer system.</title>
        <authorList>
            <person name="Anantharaman K."/>
            <person name="Brown C.T."/>
            <person name="Hug L.A."/>
            <person name="Sharon I."/>
            <person name="Castelle C.J."/>
            <person name="Probst A.J."/>
            <person name="Thomas B.C."/>
            <person name="Singh A."/>
            <person name="Wilkins M.J."/>
            <person name="Karaoz U."/>
            <person name="Brodie E.L."/>
            <person name="Williams K.H."/>
            <person name="Hubbard S.S."/>
            <person name="Banfield J.F."/>
        </authorList>
    </citation>
    <scope>NUCLEOTIDE SEQUENCE [LARGE SCALE GENOMIC DNA]</scope>
</reference>
<accession>A0A1G2PL38</accession>
<organism evidence="1 2">
    <name type="scientific">Candidatus Terrybacteria bacterium RIFCSPHIGHO2_01_FULL_48_17</name>
    <dbReference type="NCBI Taxonomy" id="1802362"/>
    <lineage>
        <taxon>Bacteria</taxon>
        <taxon>Candidatus Terryibacteriota</taxon>
    </lineage>
</organism>
<sequence>MALTKEQERVLADITPRDGFAYFAGREKYNFAHAAIYFGNGKFNVVGMVQNGDFIEVECDTLDEAAEEWKKLFANMDLRAMMRWIMPEHKKLWDFLED</sequence>
<gene>
    <name evidence="1" type="ORF">A2806_01635</name>
</gene>
<dbReference type="Proteomes" id="UP000177629">
    <property type="component" value="Unassembled WGS sequence"/>
</dbReference>
<dbReference type="EMBL" id="MHSS01000001">
    <property type="protein sequence ID" value="OHA49026.1"/>
    <property type="molecule type" value="Genomic_DNA"/>
</dbReference>
<evidence type="ECO:0000313" key="2">
    <source>
        <dbReference type="Proteomes" id="UP000177629"/>
    </source>
</evidence>
<protein>
    <submittedName>
        <fullName evidence="1">Uncharacterized protein</fullName>
    </submittedName>
</protein>
<proteinExistence type="predicted"/>
<name>A0A1G2PL38_9BACT</name>
<evidence type="ECO:0000313" key="1">
    <source>
        <dbReference type="EMBL" id="OHA49026.1"/>
    </source>
</evidence>